<accession>N0B9T5</accession>
<proteinExistence type="predicted"/>
<dbReference type="HOGENOM" id="CLU_2935284_0_0_5"/>
<sequence>MARSPEGAGRSWSTTLGGSPLSGMSRALRHRAVNLPEKSMRAMPIEAELNWATMRSAQSS</sequence>
<evidence type="ECO:0000256" key="1">
    <source>
        <dbReference type="SAM" id="MobiDB-lite"/>
    </source>
</evidence>
<protein>
    <submittedName>
        <fullName evidence="2">Uncharacterized protein</fullName>
    </submittedName>
</protein>
<organism evidence="2 3">
    <name type="scientific">Hyphomicrobium denitrificans 1NES1</name>
    <dbReference type="NCBI Taxonomy" id="670307"/>
    <lineage>
        <taxon>Bacteria</taxon>
        <taxon>Pseudomonadati</taxon>
        <taxon>Pseudomonadota</taxon>
        <taxon>Alphaproteobacteria</taxon>
        <taxon>Hyphomicrobiales</taxon>
        <taxon>Hyphomicrobiaceae</taxon>
        <taxon>Hyphomicrobium</taxon>
    </lineage>
</organism>
<dbReference type="EMBL" id="CP005587">
    <property type="protein sequence ID" value="AGK56870.1"/>
    <property type="molecule type" value="Genomic_DNA"/>
</dbReference>
<dbReference type="KEGG" id="hdt:HYPDE_25938"/>
<gene>
    <name evidence="2" type="ORF">HYPDE_25938</name>
</gene>
<dbReference type="AlphaFoldDB" id="N0B9T5"/>
<dbReference type="Proteomes" id="UP000005952">
    <property type="component" value="Chromosome"/>
</dbReference>
<name>N0B9T5_9HYPH</name>
<reference evidence="2 3" key="1">
    <citation type="journal article" date="2013" name="Genome Announc.">
        <title>Genome sequences for three denitrifying bacterial strains isolated from a uranium- and nitrate-contaminated subsurface environment.</title>
        <authorList>
            <person name="Venkatramanan R."/>
            <person name="Prakash O."/>
            <person name="Woyke T."/>
            <person name="Chain P."/>
            <person name="Goodwin L.A."/>
            <person name="Watson D."/>
            <person name="Brooks S."/>
            <person name="Kostka J.E."/>
            <person name="Green S.J."/>
        </authorList>
    </citation>
    <scope>NUCLEOTIDE SEQUENCE [LARGE SCALE GENOMIC DNA]</scope>
    <source>
        <strain evidence="2 3">1NES1</strain>
    </source>
</reference>
<evidence type="ECO:0000313" key="3">
    <source>
        <dbReference type="Proteomes" id="UP000005952"/>
    </source>
</evidence>
<dbReference type="STRING" id="670307.HYPDE_25938"/>
<feature type="region of interest" description="Disordered" evidence="1">
    <location>
        <begin position="1"/>
        <end position="24"/>
    </location>
</feature>
<keyword evidence="3" id="KW-1185">Reference proteome</keyword>
<evidence type="ECO:0000313" key="2">
    <source>
        <dbReference type="EMBL" id="AGK56870.1"/>
    </source>
</evidence>